<evidence type="ECO:0000259" key="8">
    <source>
        <dbReference type="Pfam" id="PF07992"/>
    </source>
</evidence>
<comment type="cofactor">
    <cofactor evidence="1">
        <name>FAD</name>
        <dbReference type="ChEBI" id="CHEBI:57692"/>
    </cofactor>
</comment>
<dbReference type="InterPro" id="IPR055275">
    <property type="entry name" value="Ferredox_Rdtase"/>
</dbReference>
<comment type="caution">
    <text evidence="9">The sequence shown here is derived from an EMBL/GenBank/DDBJ whole genome shotgun (WGS) entry which is preliminary data.</text>
</comment>
<gene>
    <name evidence="9" type="ORF">ENT17_02975</name>
</gene>
<dbReference type="GO" id="GO:0004324">
    <property type="term" value="F:ferredoxin-NADP+ reductase activity"/>
    <property type="evidence" value="ECO:0007669"/>
    <property type="project" value="UniProtKB-EC"/>
</dbReference>
<evidence type="ECO:0000256" key="2">
    <source>
        <dbReference type="ARBA" id="ARBA00013223"/>
    </source>
</evidence>
<dbReference type="PANTHER" id="PTHR48467:SF1">
    <property type="entry name" value="GLUTAMATE SYNTHASE 1 [NADH], CHLOROPLASTIC-LIKE"/>
    <property type="match status" value="1"/>
</dbReference>
<keyword evidence="6" id="KW-0560">Oxidoreductase</keyword>
<evidence type="ECO:0000256" key="6">
    <source>
        <dbReference type="ARBA" id="ARBA00023002"/>
    </source>
</evidence>
<dbReference type="Pfam" id="PF07992">
    <property type="entry name" value="Pyr_redox_2"/>
    <property type="match status" value="1"/>
</dbReference>
<comment type="catalytic activity">
    <reaction evidence="7">
        <text>2 reduced [2Fe-2S]-[ferredoxin] + NADP(+) + H(+) = 2 oxidized [2Fe-2S]-[ferredoxin] + NADPH</text>
        <dbReference type="Rhea" id="RHEA:20125"/>
        <dbReference type="Rhea" id="RHEA-COMP:10000"/>
        <dbReference type="Rhea" id="RHEA-COMP:10001"/>
        <dbReference type="ChEBI" id="CHEBI:15378"/>
        <dbReference type="ChEBI" id="CHEBI:33737"/>
        <dbReference type="ChEBI" id="CHEBI:33738"/>
        <dbReference type="ChEBI" id="CHEBI:57783"/>
        <dbReference type="ChEBI" id="CHEBI:58349"/>
        <dbReference type="EC" id="1.18.1.2"/>
    </reaction>
</comment>
<name>A0A7C4L0L8_9CHLR</name>
<dbReference type="InterPro" id="IPR023753">
    <property type="entry name" value="FAD/NAD-binding_dom"/>
</dbReference>
<organism evidence="9">
    <name type="scientific">Bellilinea caldifistulae</name>
    <dbReference type="NCBI Taxonomy" id="360411"/>
    <lineage>
        <taxon>Bacteria</taxon>
        <taxon>Bacillati</taxon>
        <taxon>Chloroflexota</taxon>
        <taxon>Anaerolineae</taxon>
        <taxon>Anaerolineales</taxon>
        <taxon>Anaerolineaceae</taxon>
        <taxon>Bellilinea</taxon>
    </lineage>
</organism>
<feature type="domain" description="FAD/NAD(P)-binding" evidence="8">
    <location>
        <begin position="9"/>
        <end position="309"/>
    </location>
</feature>
<dbReference type="PRINTS" id="PR00419">
    <property type="entry name" value="ADXRDTASE"/>
</dbReference>
<keyword evidence="4" id="KW-0274">FAD</keyword>
<evidence type="ECO:0000256" key="5">
    <source>
        <dbReference type="ARBA" id="ARBA00022857"/>
    </source>
</evidence>
<dbReference type="EC" id="1.18.1.2" evidence="2"/>
<keyword evidence="5" id="KW-0521">NADP</keyword>
<protein>
    <recommendedName>
        <fullName evidence="2">ferredoxin--NADP(+) reductase</fullName>
        <ecNumber evidence="2">1.18.1.2</ecNumber>
    </recommendedName>
</protein>
<sequence length="448" mass="49475">MEQSDRHIVAIVGAGPAGLFAARELASQGVQVVLFNRDIKPGGLAEYGIYPDKIKMKTGLRAQFRQILEMPNVEYYGNVLIGRQGDLSLEDLQGMGFQAILVAAGAQGTKWLGLPGEHLRGVYHAKDVVYHYNKLPPFSQQELEIGKRVAIIGVGNVMMDIARYLISVRKVDEVVAFARRGPAEIKFDRKELEAVVANLDLAVFDREIDRVAKEMRALGQHPEVAKEFIHAAAARGVWMQSHTLFWIRFLSSPRRILDDGKGRVGGLEIEDTHLVLEDGEVKARGLGQFHIFDVDTVIFAIGDRVDENLGLPVHNFAFDKNPNPRFPIEGESYEAYDSEKNEPIEGVFVAGWSRKASSGLVGVARKDGVNGARAVFQYLANLPPARPDVLSKVQEALTSLPHPVVTREALKLLEAAEQAKMQELGAEDFKFASNQEMLEVMGLLKAVS</sequence>
<evidence type="ECO:0000256" key="1">
    <source>
        <dbReference type="ARBA" id="ARBA00001974"/>
    </source>
</evidence>
<dbReference type="PANTHER" id="PTHR48467">
    <property type="entry name" value="GLUTAMATE SYNTHASE 1 [NADH], CHLOROPLASTIC-LIKE"/>
    <property type="match status" value="1"/>
</dbReference>
<dbReference type="Gene3D" id="3.40.50.720">
    <property type="entry name" value="NAD(P)-binding Rossmann-like Domain"/>
    <property type="match status" value="1"/>
</dbReference>
<evidence type="ECO:0000256" key="3">
    <source>
        <dbReference type="ARBA" id="ARBA00022630"/>
    </source>
</evidence>
<reference evidence="9" key="1">
    <citation type="journal article" date="2020" name="mSystems">
        <title>Genome- and Community-Level Interaction Insights into Carbon Utilization and Element Cycling Functions of Hydrothermarchaeota in Hydrothermal Sediment.</title>
        <authorList>
            <person name="Zhou Z."/>
            <person name="Liu Y."/>
            <person name="Xu W."/>
            <person name="Pan J."/>
            <person name="Luo Z.H."/>
            <person name="Li M."/>
        </authorList>
    </citation>
    <scope>NUCLEOTIDE SEQUENCE [LARGE SCALE GENOMIC DNA]</scope>
    <source>
        <strain evidence="9">SpSt-556</strain>
    </source>
</reference>
<dbReference type="EMBL" id="DSXR01000039">
    <property type="protein sequence ID" value="HGS86561.1"/>
    <property type="molecule type" value="Genomic_DNA"/>
</dbReference>
<proteinExistence type="predicted"/>
<dbReference type="InterPro" id="IPR036188">
    <property type="entry name" value="FAD/NAD-bd_sf"/>
</dbReference>
<dbReference type="Gene3D" id="3.50.50.60">
    <property type="entry name" value="FAD/NAD(P)-binding domain"/>
    <property type="match status" value="1"/>
</dbReference>
<accession>A0A7C4L0L8</accession>
<dbReference type="SUPFAM" id="SSF51971">
    <property type="entry name" value="Nucleotide-binding domain"/>
    <property type="match status" value="1"/>
</dbReference>
<evidence type="ECO:0000256" key="4">
    <source>
        <dbReference type="ARBA" id="ARBA00022827"/>
    </source>
</evidence>
<dbReference type="AlphaFoldDB" id="A0A7C4L0L8"/>
<keyword evidence="3" id="KW-0285">Flavoprotein</keyword>
<evidence type="ECO:0000256" key="7">
    <source>
        <dbReference type="ARBA" id="ARBA00047776"/>
    </source>
</evidence>
<evidence type="ECO:0000313" key="9">
    <source>
        <dbReference type="EMBL" id="HGS86561.1"/>
    </source>
</evidence>